<dbReference type="GO" id="GO:0043041">
    <property type="term" value="P:amino acid activation for nonribosomal peptide biosynthetic process"/>
    <property type="evidence" value="ECO:0007669"/>
    <property type="project" value="TreeGrafter"/>
</dbReference>
<dbReference type="EMBL" id="CAJOBB010006145">
    <property type="protein sequence ID" value="CAF4152237.1"/>
    <property type="molecule type" value="Genomic_DNA"/>
</dbReference>
<gene>
    <name evidence="2" type="ORF">KXQ929_LOCUS37323</name>
</gene>
<organism evidence="2 3">
    <name type="scientific">Adineta steineri</name>
    <dbReference type="NCBI Taxonomy" id="433720"/>
    <lineage>
        <taxon>Eukaryota</taxon>
        <taxon>Metazoa</taxon>
        <taxon>Spiralia</taxon>
        <taxon>Gnathifera</taxon>
        <taxon>Rotifera</taxon>
        <taxon>Eurotatoria</taxon>
        <taxon>Bdelloidea</taxon>
        <taxon>Adinetida</taxon>
        <taxon>Adinetidae</taxon>
        <taxon>Adineta</taxon>
    </lineage>
</organism>
<dbReference type="GO" id="GO:0044550">
    <property type="term" value="P:secondary metabolite biosynthetic process"/>
    <property type="evidence" value="ECO:0007669"/>
    <property type="project" value="TreeGrafter"/>
</dbReference>
<proteinExistence type="predicted"/>
<dbReference type="Gene3D" id="3.30.559.10">
    <property type="entry name" value="Chloramphenicol acetyltransferase-like domain"/>
    <property type="match status" value="2"/>
</dbReference>
<feature type="domain" description="Condensation" evidence="1">
    <location>
        <begin position="479"/>
        <end position="726"/>
    </location>
</feature>
<dbReference type="GO" id="GO:0005737">
    <property type="term" value="C:cytoplasm"/>
    <property type="evidence" value="ECO:0007669"/>
    <property type="project" value="TreeGrafter"/>
</dbReference>
<protein>
    <recommendedName>
        <fullName evidence="1">Condensation domain-containing protein</fullName>
    </recommendedName>
</protein>
<dbReference type="InterPro" id="IPR001242">
    <property type="entry name" value="Condensation_dom"/>
</dbReference>
<dbReference type="GO" id="GO:0003824">
    <property type="term" value="F:catalytic activity"/>
    <property type="evidence" value="ECO:0007669"/>
    <property type="project" value="InterPro"/>
</dbReference>
<reference evidence="2" key="1">
    <citation type="submission" date="2021-02" db="EMBL/GenBank/DDBJ databases">
        <authorList>
            <person name="Nowell W R."/>
        </authorList>
    </citation>
    <scope>NUCLEOTIDE SEQUENCE</scope>
</reference>
<comment type="caution">
    <text evidence="2">The sequence shown here is derived from an EMBL/GenBank/DDBJ whole genome shotgun (WGS) entry which is preliminary data.</text>
</comment>
<evidence type="ECO:0000313" key="3">
    <source>
        <dbReference type="Proteomes" id="UP000663868"/>
    </source>
</evidence>
<dbReference type="PANTHER" id="PTHR45527">
    <property type="entry name" value="NONRIBOSOMAL PEPTIDE SYNTHETASE"/>
    <property type="match status" value="1"/>
</dbReference>
<evidence type="ECO:0000313" key="2">
    <source>
        <dbReference type="EMBL" id="CAF4152237.1"/>
    </source>
</evidence>
<dbReference type="PANTHER" id="PTHR45527:SF1">
    <property type="entry name" value="FATTY ACID SYNTHASE"/>
    <property type="match status" value="1"/>
</dbReference>
<accession>A0A819Y606</accession>
<evidence type="ECO:0000259" key="1">
    <source>
        <dbReference type="Pfam" id="PF00668"/>
    </source>
</evidence>
<name>A0A819Y606_9BILA</name>
<dbReference type="SUPFAM" id="SSF52777">
    <property type="entry name" value="CoA-dependent acyltransferases"/>
    <property type="match status" value="3"/>
</dbReference>
<dbReference type="AlphaFoldDB" id="A0A819Y606"/>
<dbReference type="Gene3D" id="3.30.559.30">
    <property type="entry name" value="Nonribosomal peptide synthetase, condensation domain"/>
    <property type="match status" value="2"/>
</dbReference>
<dbReference type="GO" id="GO:0031177">
    <property type="term" value="F:phosphopantetheine binding"/>
    <property type="evidence" value="ECO:0007669"/>
    <property type="project" value="TreeGrafter"/>
</dbReference>
<feature type="non-terminal residue" evidence="2">
    <location>
        <position position="1"/>
    </location>
</feature>
<feature type="domain" description="Condensation" evidence="1">
    <location>
        <begin position="131"/>
        <end position="435"/>
    </location>
</feature>
<dbReference type="Proteomes" id="UP000663868">
    <property type="component" value="Unassembled WGS sequence"/>
</dbReference>
<sequence length="735" mass="86203">MRFPNKIAIYNELTALKIIQGSISIDRLLKAIEYILNKHKILRTFLTFNNDNGILEQHINNKHRIFQLVPNQTFKNENELQDILYQTIINPNLFDLSTGRVFHCEVLRQELISNNNNNNDNDNDNNRFITDSDILLMAFHHAATDRSAYQLFLNDLCFAYNTNVKWTGDEDLLQYIDYSVHERLIDMKPSREFWLLELKDYDFEHRLSLSTDQHCLSNDQRPGLASIAQISFDKNISKSFLNYVSTHQTTSFQLGMALFYIFLFKLTQVQNDLCISCHNANRYKTELQNILRMFISTLPYRMKLNCNWSFNELVKQVQDKCISILEHSHYPLQNILTDIHAIQSNVSFLQTVFDFITRSPDIDQLSLDDVTLKPIELKQSIEIAKFDFALTFIYNPMSNDDMLSCRFVCSHDLFEDMTVTKIARRFEYLIEQLFSVDSNINQTDILVSPINKLSLILPEEVYEMERIVFCRQPDIINEALASYAQARIWLDERIRFDSKNSQVAIYNMPFLHRLSSGGTLSISNLRQALQHVLIKHSALRTSLYFDTNKNILMQKIIDHTDSKELFTFIESAFETDEDLIEIMHNERGNPNNSNLMTDIVCRWHAVYYKNISQKGIICEKDALIFNFHHALFDFPSMKIFREDLDQAYTMGYLKNDDNTTLRYLDYAVAGQQMLMTTANAFWLDAVRDYEINRLLQLPFDRHGVSDEHRINRETSVSFQFDNDLSKAFLTYITYN</sequence>
<dbReference type="Pfam" id="PF00668">
    <property type="entry name" value="Condensation"/>
    <property type="match status" value="2"/>
</dbReference>
<dbReference type="InterPro" id="IPR023213">
    <property type="entry name" value="CAT-like_dom_sf"/>
</dbReference>